<evidence type="ECO:0000256" key="1">
    <source>
        <dbReference type="SAM" id="MobiDB-lite"/>
    </source>
</evidence>
<sequence>MSSCSSRMTSRFPKAETDVDKQMEGSVWGFDPVTEFDSGNPNEQVEANSSIKRQSALASSEYAAKSSQSSLLPVLDVPSATYQHEPKTWATRKTDRLDTKNGRKEDDFWEFDPVLRSSANLSMKERCCGRESVFDKSSRLEGRCTDTRLLSTNLFDPHTSLLLCWWSHGRKSAQHICSILHAFQYHYNGYADLLRKVELKPNLSKRVALHNQCPR</sequence>
<dbReference type="Proteomes" id="UP001610563">
    <property type="component" value="Unassembled WGS sequence"/>
</dbReference>
<organism evidence="2 3">
    <name type="scientific">Aspergillus keveii</name>
    <dbReference type="NCBI Taxonomy" id="714993"/>
    <lineage>
        <taxon>Eukaryota</taxon>
        <taxon>Fungi</taxon>
        <taxon>Dikarya</taxon>
        <taxon>Ascomycota</taxon>
        <taxon>Pezizomycotina</taxon>
        <taxon>Eurotiomycetes</taxon>
        <taxon>Eurotiomycetidae</taxon>
        <taxon>Eurotiales</taxon>
        <taxon>Aspergillaceae</taxon>
        <taxon>Aspergillus</taxon>
        <taxon>Aspergillus subgen. Nidulantes</taxon>
    </lineage>
</organism>
<dbReference type="EMBL" id="JBFTWV010000385">
    <property type="protein sequence ID" value="KAL2782571.1"/>
    <property type="molecule type" value="Genomic_DNA"/>
</dbReference>
<accession>A0ABR4FH54</accession>
<keyword evidence="3" id="KW-1185">Reference proteome</keyword>
<feature type="compositionally biased region" description="Polar residues" evidence="1">
    <location>
        <begin position="37"/>
        <end position="53"/>
    </location>
</feature>
<name>A0ABR4FH54_9EURO</name>
<comment type="caution">
    <text evidence="2">The sequence shown here is derived from an EMBL/GenBank/DDBJ whole genome shotgun (WGS) entry which is preliminary data.</text>
</comment>
<feature type="region of interest" description="Disordered" evidence="1">
    <location>
        <begin position="1"/>
        <end position="53"/>
    </location>
</feature>
<gene>
    <name evidence="2" type="ORF">BJX66DRAFT_176808</name>
</gene>
<evidence type="ECO:0000313" key="3">
    <source>
        <dbReference type="Proteomes" id="UP001610563"/>
    </source>
</evidence>
<evidence type="ECO:0000313" key="2">
    <source>
        <dbReference type="EMBL" id="KAL2782571.1"/>
    </source>
</evidence>
<protein>
    <submittedName>
        <fullName evidence="2">Uncharacterized protein</fullName>
    </submittedName>
</protein>
<reference evidence="2 3" key="1">
    <citation type="submission" date="2024-07" db="EMBL/GenBank/DDBJ databases">
        <title>Section-level genome sequencing and comparative genomics of Aspergillus sections Usti and Cavernicolus.</title>
        <authorList>
            <consortium name="Lawrence Berkeley National Laboratory"/>
            <person name="Nybo J.L."/>
            <person name="Vesth T.C."/>
            <person name="Theobald S."/>
            <person name="Frisvad J.C."/>
            <person name="Larsen T.O."/>
            <person name="Kjaerboelling I."/>
            <person name="Rothschild-Mancinelli K."/>
            <person name="Lyhne E.K."/>
            <person name="Kogle M.E."/>
            <person name="Barry K."/>
            <person name="Clum A."/>
            <person name="Na H."/>
            <person name="Ledsgaard L."/>
            <person name="Lin J."/>
            <person name="Lipzen A."/>
            <person name="Kuo A."/>
            <person name="Riley R."/>
            <person name="Mondo S."/>
            <person name="Labutti K."/>
            <person name="Haridas S."/>
            <person name="Pangalinan J."/>
            <person name="Salamov A.A."/>
            <person name="Simmons B.A."/>
            <person name="Magnuson J.K."/>
            <person name="Chen J."/>
            <person name="Drula E."/>
            <person name="Henrissat B."/>
            <person name="Wiebenga A."/>
            <person name="Lubbers R.J."/>
            <person name="Gomes A.C."/>
            <person name="Makela M.R."/>
            <person name="Stajich J."/>
            <person name="Grigoriev I.V."/>
            <person name="Mortensen U.H."/>
            <person name="De Vries R.P."/>
            <person name="Baker S.E."/>
            <person name="Andersen M.R."/>
        </authorList>
    </citation>
    <scope>NUCLEOTIDE SEQUENCE [LARGE SCALE GENOMIC DNA]</scope>
    <source>
        <strain evidence="2 3">CBS 209.92</strain>
    </source>
</reference>
<feature type="compositionally biased region" description="Basic and acidic residues" evidence="1">
    <location>
        <begin position="13"/>
        <end position="23"/>
    </location>
</feature>
<proteinExistence type="predicted"/>